<name>A0A813N7R8_9BILA</name>
<keyword evidence="8" id="KW-0342">GTP-binding</keyword>
<feature type="domain" description="Phosphoenolpyruvate carboxykinase C-terminal P-loop" evidence="11">
    <location>
        <begin position="268"/>
        <end position="633"/>
    </location>
</feature>
<evidence type="ECO:0000313" key="16">
    <source>
        <dbReference type="Proteomes" id="UP000663877"/>
    </source>
</evidence>
<dbReference type="GO" id="GO:0004613">
    <property type="term" value="F:phosphoenolpyruvate carboxykinase (GTP) activity"/>
    <property type="evidence" value="ECO:0007669"/>
    <property type="project" value="UniProtKB-EC"/>
</dbReference>
<evidence type="ECO:0000256" key="6">
    <source>
        <dbReference type="ARBA" id="ARBA00022741"/>
    </source>
</evidence>
<dbReference type="EC" id="4.1.1.32" evidence="4"/>
<evidence type="ECO:0000313" key="15">
    <source>
        <dbReference type="Proteomes" id="UP000663832"/>
    </source>
</evidence>
<dbReference type="Proteomes" id="UP000663877">
    <property type="component" value="Unassembled WGS sequence"/>
</dbReference>
<keyword evidence="5" id="KW-0479">Metal-binding</keyword>
<proteinExistence type="inferred from homology"/>
<dbReference type="GO" id="GO:0005829">
    <property type="term" value="C:cytosol"/>
    <property type="evidence" value="ECO:0007669"/>
    <property type="project" value="TreeGrafter"/>
</dbReference>
<dbReference type="Proteomes" id="UP000663832">
    <property type="component" value="Unassembled WGS sequence"/>
</dbReference>
<evidence type="ECO:0000256" key="3">
    <source>
        <dbReference type="ARBA" id="ARBA00011245"/>
    </source>
</evidence>
<dbReference type="NCBIfam" id="NF003253">
    <property type="entry name" value="PRK04210.1"/>
    <property type="match status" value="1"/>
</dbReference>
<dbReference type="PROSITE" id="PS00505">
    <property type="entry name" value="PEPCK_GTP"/>
    <property type="match status" value="1"/>
</dbReference>
<accession>A0A813N7R8</accession>
<evidence type="ECO:0000256" key="8">
    <source>
        <dbReference type="ARBA" id="ARBA00023134"/>
    </source>
</evidence>
<evidence type="ECO:0000256" key="2">
    <source>
        <dbReference type="ARBA" id="ARBA00005796"/>
    </source>
</evidence>
<dbReference type="GO" id="GO:0071333">
    <property type="term" value="P:cellular response to glucose stimulus"/>
    <property type="evidence" value="ECO:0007669"/>
    <property type="project" value="TreeGrafter"/>
</dbReference>
<evidence type="ECO:0000256" key="10">
    <source>
        <dbReference type="ARBA" id="ARBA00023239"/>
    </source>
</evidence>
<dbReference type="FunFam" id="3.40.449.10:FF:000003">
    <property type="entry name" value="Phosphoenolpyruvate carboxykinase, cytosolic [GTP]"/>
    <property type="match status" value="1"/>
</dbReference>
<dbReference type="EMBL" id="CAJNOM010000220">
    <property type="protein sequence ID" value="CAF1246871.1"/>
    <property type="molecule type" value="Genomic_DNA"/>
</dbReference>
<dbReference type="GO" id="GO:0005525">
    <property type="term" value="F:GTP binding"/>
    <property type="evidence" value="ECO:0007669"/>
    <property type="project" value="UniProtKB-KW"/>
</dbReference>
<dbReference type="GO" id="GO:0042594">
    <property type="term" value="P:response to starvation"/>
    <property type="evidence" value="ECO:0007669"/>
    <property type="project" value="TreeGrafter"/>
</dbReference>
<keyword evidence="6" id="KW-0547">Nucleotide-binding</keyword>
<dbReference type="PIRSF" id="PIRSF001348">
    <property type="entry name" value="PEP_carboxykinase_GTP"/>
    <property type="match status" value="1"/>
</dbReference>
<dbReference type="Gene3D" id="3.40.449.10">
    <property type="entry name" value="Phosphoenolpyruvate Carboxykinase, domain 1"/>
    <property type="match status" value="1"/>
</dbReference>
<keyword evidence="9" id="KW-0464">Manganese</keyword>
<dbReference type="GO" id="GO:0006107">
    <property type="term" value="P:oxaloacetate metabolic process"/>
    <property type="evidence" value="ECO:0007669"/>
    <property type="project" value="TreeGrafter"/>
</dbReference>
<evidence type="ECO:0000256" key="4">
    <source>
        <dbReference type="ARBA" id="ARBA00012306"/>
    </source>
</evidence>
<dbReference type="SUPFAM" id="SSF53795">
    <property type="entry name" value="PEP carboxykinase-like"/>
    <property type="match status" value="1"/>
</dbReference>
<dbReference type="InterPro" id="IPR035077">
    <property type="entry name" value="PEP_carboxykinase_GTP_C"/>
</dbReference>
<dbReference type="Pfam" id="PF00821">
    <property type="entry name" value="PEPCK_GTP"/>
    <property type="match status" value="1"/>
</dbReference>
<dbReference type="GO" id="GO:0019543">
    <property type="term" value="P:propionate catabolic process"/>
    <property type="evidence" value="ECO:0007669"/>
    <property type="project" value="TreeGrafter"/>
</dbReference>
<dbReference type="GO" id="GO:0033993">
    <property type="term" value="P:response to lipid"/>
    <property type="evidence" value="ECO:0007669"/>
    <property type="project" value="TreeGrafter"/>
</dbReference>
<dbReference type="InterPro" id="IPR008209">
    <property type="entry name" value="PEP_carboxykinase_GTP"/>
</dbReference>
<evidence type="ECO:0000259" key="12">
    <source>
        <dbReference type="Pfam" id="PF17297"/>
    </source>
</evidence>
<comment type="subunit">
    <text evidence="3">Monomer.</text>
</comment>
<dbReference type="InterPro" id="IPR035078">
    <property type="entry name" value="PEP_carboxykinase_GTP_N"/>
</dbReference>
<dbReference type="InterPro" id="IPR008210">
    <property type="entry name" value="PEP_carboxykinase_N"/>
</dbReference>
<dbReference type="PANTHER" id="PTHR11561:SF0">
    <property type="entry name" value="PHOSPHOENOLPYRUVATE CARBOXYKINASE [GTP]-RELATED"/>
    <property type="match status" value="1"/>
</dbReference>
<dbReference type="Gene3D" id="2.170.8.10">
    <property type="entry name" value="Phosphoenolpyruvate Carboxykinase, domain 2"/>
    <property type="match status" value="1"/>
</dbReference>
<comment type="similarity">
    <text evidence="2">Belongs to the phosphoenolpyruvate carboxykinase [GTP] family.</text>
</comment>
<dbReference type="CDD" id="cd00819">
    <property type="entry name" value="PEPCK_GTP"/>
    <property type="match status" value="1"/>
</dbReference>
<organism evidence="13 16">
    <name type="scientific">Adineta steineri</name>
    <dbReference type="NCBI Taxonomy" id="433720"/>
    <lineage>
        <taxon>Eukaryota</taxon>
        <taxon>Metazoa</taxon>
        <taxon>Spiralia</taxon>
        <taxon>Gnathifera</taxon>
        <taxon>Rotifera</taxon>
        <taxon>Eurotatoria</taxon>
        <taxon>Bdelloidea</taxon>
        <taxon>Adinetida</taxon>
        <taxon>Adinetidae</taxon>
        <taxon>Adineta</taxon>
    </lineage>
</organism>
<dbReference type="GO" id="GO:0006094">
    <property type="term" value="P:gluconeogenesis"/>
    <property type="evidence" value="ECO:0007669"/>
    <property type="project" value="InterPro"/>
</dbReference>
<keyword evidence="10" id="KW-0456">Lyase</keyword>
<comment type="cofactor">
    <cofactor evidence="1">
        <name>Mn(2+)</name>
        <dbReference type="ChEBI" id="CHEBI:29035"/>
    </cofactor>
</comment>
<dbReference type="HAMAP" id="MF_00452">
    <property type="entry name" value="PEPCK_GTP"/>
    <property type="match status" value="1"/>
</dbReference>
<reference evidence="13" key="1">
    <citation type="submission" date="2021-02" db="EMBL/GenBank/DDBJ databases">
        <authorList>
            <person name="Nowell W R."/>
        </authorList>
    </citation>
    <scope>NUCLEOTIDE SEQUENCE</scope>
</reference>
<dbReference type="EMBL" id="CAJNOI010000003">
    <property type="protein sequence ID" value="CAF0735635.1"/>
    <property type="molecule type" value="Genomic_DNA"/>
</dbReference>
<dbReference type="Gene3D" id="3.90.228.20">
    <property type="match status" value="1"/>
</dbReference>
<dbReference type="GO" id="GO:0046327">
    <property type="term" value="P:glycerol biosynthetic process from pyruvate"/>
    <property type="evidence" value="ECO:0007669"/>
    <property type="project" value="TreeGrafter"/>
</dbReference>
<dbReference type="GO" id="GO:0030145">
    <property type="term" value="F:manganese ion binding"/>
    <property type="evidence" value="ECO:0007669"/>
    <property type="project" value="TreeGrafter"/>
</dbReference>
<sequence length="638" mass="72119">MDVFINANNSLDGLPIKIREYVQEKIDLCQPTNFHLCDGSEEENQQLLDSMEQAGVIRRLKKYKNCYIATTDPRDVARVESRTIICTKNMNDVISTPRSGFPPITDPNLPKNLKQTPLGNWMDSDEMLEILEKRFSGCMRGRTLFIIPYMMGPYSSPYSKIAVEITDSPYVVVSMRIMTRMGSHAFNDLKESDGSTIVKCLHSVGVPLPTDKPICSTWPSNPEQTLVTHFPERNEIISFGSGYGGNSLCGKKCLALRIGSSLAKREGWLAEHMLIMSVTNPEGVKKYFVAAFPSACGKTNLAMLRPQTLPGYKVECIGDDIAWMHFDEDGHLRAINPEYGFFGVAPGTSKSTNPIALDMVHENTIFTNVAETSDGDVYWEGIGEEIDGLHQPSIRSWKNKRWSVDLGEPAAHPNSRFCTAIKQCSILDPEWNNPQGVPIEAIIFGGRRPIGVPLVYESFNWQHGVFVGASMRSEATAAAEFKGKQIMHDPFAMRPFFGYNFGKYLSHWLSFGNKPNLHLPKIFHVNWFLKDKQTNEFLWPGFGENIRVIDWIFRRLTNDLSQQASAYKTPIGYIPDQTTLNGIRGNNVNPALLEISTEFWREECKAIRNYFHENVNENLPDEITFELNAFEKRLSQEV</sequence>
<protein>
    <recommendedName>
        <fullName evidence="4">phosphoenolpyruvate carboxykinase (GTP)</fullName>
        <ecNumber evidence="4">4.1.1.32</ecNumber>
    </recommendedName>
</protein>
<keyword evidence="15" id="KW-1185">Reference proteome</keyword>
<dbReference type="InterPro" id="IPR013035">
    <property type="entry name" value="PEP_carboxykinase_C"/>
</dbReference>
<gene>
    <name evidence="13" type="ORF">BJG266_LOCUS1513</name>
    <name evidence="14" type="ORF">QVE165_LOCUS28287</name>
</gene>
<evidence type="ECO:0000256" key="7">
    <source>
        <dbReference type="ARBA" id="ARBA00022793"/>
    </source>
</evidence>
<dbReference type="Pfam" id="PF17297">
    <property type="entry name" value="PEPCK_N"/>
    <property type="match status" value="1"/>
</dbReference>
<evidence type="ECO:0000256" key="5">
    <source>
        <dbReference type="ARBA" id="ARBA00022723"/>
    </source>
</evidence>
<dbReference type="PANTHER" id="PTHR11561">
    <property type="entry name" value="PHOSPHOENOLPYRUVATE CARBOXYKINASE"/>
    <property type="match status" value="1"/>
</dbReference>
<comment type="caution">
    <text evidence="13">The sequence shown here is derived from an EMBL/GenBank/DDBJ whole genome shotgun (WGS) entry which is preliminary data.</text>
</comment>
<keyword evidence="7" id="KW-0210">Decarboxylase</keyword>
<evidence type="ECO:0000256" key="9">
    <source>
        <dbReference type="ARBA" id="ARBA00023211"/>
    </source>
</evidence>
<evidence type="ECO:0000256" key="1">
    <source>
        <dbReference type="ARBA" id="ARBA00001936"/>
    </source>
</evidence>
<evidence type="ECO:0000313" key="13">
    <source>
        <dbReference type="EMBL" id="CAF0735635.1"/>
    </source>
</evidence>
<dbReference type="OrthoDB" id="5841594at2759"/>
<evidence type="ECO:0000259" key="11">
    <source>
        <dbReference type="Pfam" id="PF00821"/>
    </source>
</evidence>
<dbReference type="InterPro" id="IPR018091">
    <property type="entry name" value="PEP_carboxykin_GTP_CS"/>
</dbReference>
<evidence type="ECO:0000313" key="14">
    <source>
        <dbReference type="EMBL" id="CAF1246871.1"/>
    </source>
</evidence>
<feature type="domain" description="Phosphoenolpyruvate carboxykinase GTP-utilising N-terminal" evidence="12">
    <location>
        <begin position="20"/>
        <end position="264"/>
    </location>
</feature>
<dbReference type="SUPFAM" id="SSF68923">
    <property type="entry name" value="PEP carboxykinase N-terminal domain"/>
    <property type="match status" value="1"/>
</dbReference>
<dbReference type="AlphaFoldDB" id="A0A813N7R8"/>